<name>K1P0S4_MAGGI</name>
<dbReference type="EMBL" id="JH823047">
    <property type="protein sequence ID" value="EKC17357.1"/>
    <property type="molecule type" value="Genomic_DNA"/>
</dbReference>
<gene>
    <name evidence="1" type="ORF">CGI_10001024</name>
</gene>
<accession>K1P0S4</accession>
<protein>
    <submittedName>
        <fullName evidence="1">Uncharacterized protein</fullName>
    </submittedName>
</protein>
<reference evidence="1" key="1">
    <citation type="journal article" date="2012" name="Nature">
        <title>The oyster genome reveals stress adaptation and complexity of shell formation.</title>
        <authorList>
            <person name="Zhang G."/>
            <person name="Fang X."/>
            <person name="Guo X."/>
            <person name="Li L."/>
            <person name="Luo R."/>
            <person name="Xu F."/>
            <person name="Yang P."/>
            <person name="Zhang L."/>
            <person name="Wang X."/>
            <person name="Qi H."/>
            <person name="Xiong Z."/>
            <person name="Que H."/>
            <person name="Xie Y."/>
            <person name="Holland P.W."/>
            <person name="Paps J."/>
            <person name="Zhu Y."/>
            <person name="Wu F."/>
            <person name="Chen Y."/>
            <person name="Wang J."/>
            <person name="Peng C."/>
            <person name="Meng J."/>
            <person name="Yang L."/>
            <person name="Liu J."/>
            <person name="Wen B."/>
            <person name="Zhang N."/>
            <person name="Huang Z."/>
            <person name="Zhu Q."/>
            <person name="Feng Y."/>
            <person name="Mount A."/>
            <person name="Hedgecock D."/>
            <person name="Xu Z."/>
            <person name="Liu Y."/>
            <person name="Domazet-Loso T."/>
            <person name="Du Y."/>
            <person name="Sun X."/>
            <person name="Zhang S."/>
            <person name="Liu B."/>
            <person name="Cheng P."/>
            <person name="Jiang X."/>
            <person name="Li J."/>
            <person name="Fan D."/>
            <person name="Wang W."/>
            <person name="Fu W."/>
            <person name="Wang T."/>
            <person name="Wang B."/>
            <person name="Zhang J."/>
            <person name="Peng Z."/>
            <person name="Li Y."/>
            <person name="Li N."/>
            <person name="Wang J."/>
            <person name="Chen M."/>
            <person name="He Y."/>
            <person name="Tan F."/>
            <person name="Song X."/>
            <person name="Zheng Q."/>
            <person name="Huang R."/>
            <person name="Yang H."/>
            <person name="Du X."/>
            <person name="Chen L."/>
            <person name="Yang M."/>
            <person name="Gaffney P.M."/>
            <person name="Wang S."/>
            <person name="Luo L."/>
            <person name="She Z."/>
            <person name="Ming Y."/>
            <person name="Huang W."/>
            <person name="Zhang S."/>
            <person name="Huang B."/>
            <person name="Zhang Y."/>
            <person name="Qu T."/>
            <person name="Ni P."/>
            <person name="Miao G."/>
            <person name="Wang J."/>
            <person name="Wang Q."/>
            <person name="Steinberg C.E."/>
            <person name="Wang H."/>
            <person name="Li N."/>
            <person name="Qian L."/>
            <person name="Zhang G."/>
            <person name="Li Y."/>
            <person name="Yang H."/>
            <person name="Liu X."/>
            <person name="Wang J."/>
            <person name="Yin Y."/>
            <person name="Wang J."/>
        </authorList>
    </citation>
    <scope>NUCLEOTIDE SEQUENCE [LARGE SCALE GENOMIC DNA]</scope>
    <source>
        <strain evidence="1">05x7-T-G4-1.051#20</strain>
    </source>
</reference>
<evidence type="ECO:0000313" key="1">
    <source>
        <dbReference type="EMBL" id="EKC17357.1"/>
    </source>
</evidence>
<dbReference type="InParanoid" id="K1P0S4"/>
<dbReference type="AlphaFoldDB" id="K1P0S4"/>
<organism evidence="1">
    <name type="scientific">Magallana gigas</name>
    <name type="common">Pacific oyster</name>
    <name type="synonym">Crassostrea gigas</name>
    <dbReference type="NCBI Taxonomy" id="29159"/>
    <lineage>
        <taxon>Eukaryota</taxon>
        <taxon>Metazoa</taxon>
        <taxon>Spiralia</taxon>
        <taxon>Lophotrochozoa</taxon>
        <taxon>Mollusca</taxon>
        <taxon>Bivalvia</taxon>
        <taxon>Autobranchia</taxon>
        <taxon>Pteriomorphia</taxon>
        <taxon>Ostreida</taxon>
        <taxon>Ostreoidea</taxon>
        <taxon>Ostreidae</taxon>
        <taxon>Magallana</taxon>
    </lineage>
</organism>
<proteinExistence type="predicted"/>
<sequence>MAARNLEDGNSRKRRGPLTEIPIKYQAASSVGIIPEVPGHENLPPVQSAAHSLVTPTSLPKISFQQIYHLMILRHTDEGKEVKNFKGLDRAVKHFEAGDISQIMTA</sequence>
<dbReference type="HOGENOM" id="CLU_2225714_0_0_1"/>